<organism evidence="5">
    <name type="scientific">Vecturithrix granuli</name>
    <dbReference type="NCBI Taxonomy" id="1499967"/>
    <lineage>
        <taxon>Bacteria</taxon>
        <taxon>Candidatus Moduliflexota</taxon>
        <taxon>Candidatus Vecturitrichia</taxon>
        <taxon>Candidatus Vecturitrichales</taxon>
        <taxon>Candidatus Vecturitrichaceae</taxon>
        <taxon>Candidatus Vecturithrix</taxon>
    </lineage>
</organism>
<dbReference type="PANTHER" id="PTHR43537">
    <property type="entry name" value="TRANSCRIPTIONAL REGULATOR, GNTR FAMILY"/>
    <property type="match status" value="1"/>
</dbReference>
<dbReference type="SMART" id="SM00895">
    <property type="entry name" value="FCD"/>
    <property type="match status" value="1"/>
</dbReference>
<keyword evidence="6" id="KW-1185">Reference proteome</keyword>
<dbReference type="Pfam" id="PF00392">
    <property type="entry name" value="GntR"/>
    <property type="match status" value="1"/>
</dbReference>
<dbReference type="AlphaFoldDB" id="A0A081C5R1"/>
<dbReference type="Gene3D" id="1.20.120.530">
    <property type="entry name" value="GntR ligand-binding domain-like"/>
    <property type="match status" value="1"/>
</dbReference>
<dbReference type="Pfam" id="PF07729">
    <property type="entry name" value="FCD"/>
    <property type="match status" value="1"/>
</dbReference>
<dbReference type="eggNOG" id="COG2186">
    <property type="taxonomic scope" value="Bacteria"/>
</dbReference>
<feature type="domain" description="HTH gntR-type" evidence="4">
    <location>
        <begin position="14"/>
        <end position="82"/>
    </location>
</feature>
<dbReference type="InterPro" id="IPR036388">
    <property type="entry name" value="WH-like_DNA-bd_sf"/>
</dbReference>
<evidence type="ECO:0000259" key="4">
    <source>
        <dbReference type="PROSITE" id="PS50949"/>
    </source>
</evidence>
<dbReference type="STRING" id="1499967.U27_06902"/>
<keyword evidence="1" id="KW-0805">Transcription regulation</keyword>
<gene>
    <name evidence="5" type="ORF">U27_06902</name>
</gene>
<proteinExistence type="predicted"/>
<dbReference type="CDD" id="cd07377">
    <property type="entry name" value="WHTH_GntR"/>
    <property type="match status" value="1"/>
</dbReference>
<reference evidence="5" key="1">
    <citation type="journal article" date="2015" name="PeerJ">
        <title>First genomic representation of candidate bacterial phylum KSB3 points to enhanced environmental sensing as a trigger of wastewater bulking.</title>
        <authorList>
            <person name="Sekiguchi Y."/>
            <person name="Ohashi A."/>
            <person name="Parks D.H."/>
            <person name="Yamauchi T."/>
            <person name="Tyson G.W."/>
            <person name="Hugenholtz P."/>
        </authorList>
    </citation>
    <scope>NUCLEOTIDE SEQUENCE [LARGE SCALE GENOMIC DNA]</scope>
</reference>
<dbReference type="PROSITE" id="PS50949">
    <property type="entry name" value="HTH_GNTR"/>
    <property type="match status" value="1"/>
</dbReference>
<dbReference type="InterPro" id="IPR008920">
    <property type="entry name" value="TF_FadR/GntR_C"/>
</dbReference>
<dbReference type="InterPro" id="IPR000524">
    <property type="entry name" value="Tscrpt_reg_HTH_GntR"/>
</dbReference>
<dbReference type="PRINTS" id="PR00035">
    <property type="entry name" value="HTHGNTR"/>
</dbReference>
<evidence type="ECO:0000313" key="5">
    <source>
        <dbReference type="EMBL" id="GAK59916.1"/>
    </source>
</evidence>
<dbReference type="GO" id="GO:0003700">
    <property type="term" value="F:DNA-binding transcription factor activity"/>
    <property type="evidence" value="ECO:0007669"/>
    <property type="project" value="InterPro"/>
</dbReference>
<dbReference type="SUPFAM" id="SSF46785">
    <property type="entry name" value="Winged helix' DNA-binding domain"/>
    <property type="match status" value="1"/>
</dbReference>
<keyword evidence="3" id="KW-0804">Transcription</keyword>
<dbReference type="EMBL" id="DF820471">
    <property type="protein sequence ID" value="GAK59916.1"/>
    <property type="molecule type" value="Genomic_DNA"/>
</dbReference>
<dbReference type="SMART" id="SM00345">
    <property type="entry name" value="HTH_GNTR"/>
    <property type="match status" value="1"/>
</dbReference>
<dbReference type="InterPro" id="IPR036390">
    <property type="entry name" value="WH_DNA-bd_sf"/>
</dbReference>
<dbReference type="SUPFAM" id="SSF48008">
    <property type="entry name" value="GntR ligand-binding domain-like"/>
    <property type="match status" value="1"/>
</dbReference>
<sequence length="243" mass="27911">MRDKAVMLPNFKRTNLVQMVFDALKENILTGKFQGGERLPTQDLLAQQFGVSRTVMREALNKLSSLGLIESQQGRGTFVCSPDVQTVMEPMFTAFVLEEASICELMEVRYYLEAIIARLAAKRITPAQIDALHKNVVDMEQAVHAKNLDRFVEKDLQFHFMLAEVSENHLLARIITALREMMAKFFEEFSRTPHIAERSVNYHKKIFQAIARKDPESAEGEMQQHILDVIAVLREKYKINLEL</sequence>
<protein>
    <recommendedName>
        <fullName evidence="4">HTH gntR-type domain-containing protein</fullName>
    </recommendedName>
</protein>
<dbReference type="HOGENOM" id="CLU_017584_9_1_0"/>
<dbReference type="Gene3D" id="1.10.10.10">
    <property type="entry name" value="Winged helix-like DNA-binding domain superfamily/Winged helix DNA-binding domain"/>
    <property type="match status" value="1"/>
</dbReference>
<dbReference type="PANTHER" id="PTHR43537:SF5">
    <property type="entry name" value="UXU OPERON TRANSCRIPTIONAL REGULATOR"/>
    <property type="match status" value="1"/>
</dbReference>
<evidence type="ECO:0000256" key="3">
    <source>
        <dbReference type="ARBA" id="ARBA00023163"/>
    </source>
</evidence>
<evidence type="ECO:0000313" key="6">
    <source>
        <dbReference type="Proteomes" id="UP000030661"/>
    </source>
</evidence>
<dbReference type="GO" id="GO:0003677">
    <property type="term" value="F:DNA binding"/>
    <property type="evidence" value="ECO:0007669"/>
    <property type="project" value="UniProtKB-KW"/>
</dbReference>
<keyword evidence="2" id="KW-0238">DNA-binding</keyword>
<dbReference type="InterPro" id="IPR011711">
    <property type="entry name" value="GntR_C"/>
</dbReference>
<accession>A0A081C5R1</accession>
<evidence type="ECO:0000256" key="1">
    <source>
        <dbReference type="ARBA" id="ARBA00023015"/>
    </source>
</evidence>
<evidence type="ECO:0000256" key="2">
    <source>
        <dbReference type="ARBA" id="ARBA00023125"/>
    </source>
</evidence>
<dbReference type="Proteomes" id="UP000030661">
    <property type="component" value="Unassembled WGS sequence"/>
</dbReference>
<name>A0A081C5R1_VECG1</name>